<evidence type="ECO:0000313" key="6">
    <source>
        <dbReference type="Proteomes" id="UP001345827"/>
    </source>
</evidence>
<dbReference type="PANTHER" id="PTHR11361:SF21">
    <property type="entry name" value="MUTS PROTEIN HOMOLOG 4"/>
    <property type="match status" value="1"/>
</dbReference>
<dbReference type="PANTHER" id="PTHR11361">
    <property type="entry name" value="DNA MISMATCH REPAIR PROTEIN MUTS FAMILY MEMBER"/>
    <property type="match status" value="1"/>
</dbReference>
<dbReference type="Gene3D" id="1.10.1420.10">
    <property type="match status" value="1"/>
</dbReference>
<organism evidence="5 6">
    <name type="scientific">Vermiconidia calcicola</name>
    <dbReference type="NCBI Taxonomy" id="1690605"/>
    <lineage>
        <taxon>Eukaryota</taxon>
        <taxon>Fungi</taxon>
        <taxon>Dikarya</taxon>
        <taxon>Ascomycota</taxon>
        <taxon>Pezizomycotina</taxon>
        <taxon>Dothideomycetes</taxon>
        <taxon>Dothideomycetidae</taxon>
        <taxon>Mycosphaerellales</taxon>
        <taxon>Extremaceae</taxon>
        <taxon>Vermiconidia</taxon>
    </lineage>
</organism>
<accession>A0AAV9QIP3</accession>
<evidence type="ECO:0000259" key="3">
    <source>
        <dbReference type="Pfam" id="PF05188"/>
    </source>
</evidence>
<dbReference type="Pfam" id="PF05192">
    <property type="entry name" value="MutS_III"/>
    <property type="match status" value="1"/>
</dbReference>
<dbReference type="InterPro" id="IPR036678">
    <property type="entry name" value="MutS_con_dom_sf"/>
</dbReference>
<dbReference type="AlphaFoldDB" id="A0AAV9QIP3"/>
<protein>
    <submittedName>
        <fullName evidence="5">MutS protein msh4</fullName>
    </submittedName>
</protein>
<dbReference type="InterPro" id="IPR007860">
    <property type="entry name" value="DNA_mmatch_repair_MutS_con_dom"/>
</dbReference>
<feature type="compositionally biased region" description="Polar residues" evidence="2">
    <location>
        <begin position="1"/>
        <end position="35"/>
    </location>
</feature>
<dbReference type="InterPro" id="IPR036187">
    <property type="entry name" value="DNA_mismatch_repair_MutS_sf"/>
</dbReference>
<gene>
    <name evidence="5" type="primary">MSH4_2</name>
    <name evidence="5" type="ORF">LTR25_002314</name>
</gene>
<dbReference type="Proteomes" id="UP001345827">
    <property type="component" value="Unassembled WGS sequence"/>
</dbReference>
<dbReference type="InterPro" id="IPR045076">
    <property type="entry name" value="MutS"/>
</dbReference>
<dbReference type="GO" id="GO:0005524">
    <property type="term" value="F:ATP binding"/>
    <property type="evidence" value="ECO:0007669"/>
    <property type="project" value="InterPro"/>
</dbReference>
<comment type="similarity">
    <text evidence="1">Belongs to the DNA mismatch repair MutS family.</text>
</comment>
<evidence type="ECO:0000259" key="4">
    <source>
        <dbReference type="Pfam" id="PF05192"/>
    </source>
</evidence>
<evidence type="ECO:0000256" key="2">
    <source>
        <dbReference type="SAM" id="MobiDB-lite"/>
    </source>
</evidence>
<dbReference type="SUPFAM" id="SSF48334">
    <property type="entry name" value="DNA repair protein MutS, domain III"/>
    <property type="match status" value="1"/>
</dbReference>
<name>A0AAV9QIP3_9PEZI</name>
<dbReference type="EMBL" id="JAXLQG010000003">
    <property type="protein sequence ID" value="KAK5542429.1"/>
    <property type="molecule type" value="Genomic_DNA"/>
</dbReference>
<feature type="domain" description="DNA mismatch repair protein MutS core" evidence="4">
    <location>
        <begin position="201"/>
        <end position="268"/>
    </location>
</feature>
<sequence>MASREMSTASDLTNRANTRPTGRSNGRSRSKTAAPTSADDETICAIAESRGISPVVGLSFVNLSTSEVVLCQFPDTQTYARTCHKIKVFTPCEILYMSNAADSKLVSIVTENLEVDEYGILMTDIDRKYWSESSGHDCVQYLAFPDDLESLKLALRGNYLATCCFSAVGKYIELGLGKTFAAQTLRIRFEPSEGSMMIDLATIASLELIQNLQNAKSRECLLGLLNETLTPMGTRFLRSNVLQPSTDVEKIQKRQDALEELTTKEYMLSAIRAGTATVREEEFADWQ</sequence>
<dbReference type="InterPro" id="IPR007696">
    <property type="entry name" value="DNA_mismatch_repair_MutS_core"/>
</dbReference>
<dbReference type="GO" id="GO:0005634">
    <property type="term" value="C:nucleus"/>
    <property type="evidence" value="ECO:0007669"/>
    <property type="project" value="TreeGrafter"/>
</dbReference>
<dbReference type="GO" id="GO:0030983">
    <property type="term" value="F:mismatched DNA binding"/>
    <property type="evidence" value="ECO:0007669"/>
    <property type="project" value="InterPro"/>
</dbReference>
<dbReference type="Gene3D" id="3.30.420.110">
    <property type="entry name" value="MutS, connector domain"/>
    <property type="match status" value="1"/>
</dbReference>
<evidence type="ECO:0000313" key="5">
    <source>
        <dbReference type="EMBL" id="KAK5542429.1"/>
    </source>
</evidence>
<dbReference type="GO" id="GO:0006298">
    <property type="term" value="P:mismatch repair"/>
    <property type="evidence" value="ECO:0007669"/>
    <property type="project" value="InterPro"/>
</dbReference>
<dbReference type="GO" id="GO:0140664">
    <property type="term" value="F:ATP-dependent DNA damage sensor activity"/>
    <property type="evidence" value="ECO:0007669"/>
    <property type="project" value="InterPro"/>
</dbReference>
<dbReference type="SUPFAM" id="SSF53150">
    <property type="entry name" value="DNA repair protein MutS, domain II"/>
    <property type="match status" value="1"/>
</dbReference>
<dbReference type="GO" id="GO:0007131">
    <property type="term" value="P:reciprocal meiotic recombination"/>
    <property type="evidence" value="ECO:0007669"/>
    <property type="project" value="TreeGrafter"/>
</dbReference>
<feature type="domain" description="DNA mismatch repair protein MutS connector" evidence="3">
    <location>
        <begin position="43"/>
        <end position="173"/>
    </location>
</feature>
<dbReference type="Pfam" id="PF05188">
    <property type="entry name" value="MutS_II"/>
    <property type="match status" value="1"/>
</dbReference>
<feature type="region of interest" description="Disordered" evidence="2">
    <location>
        <begin position="1"/>
        <end position="37"/>
    </location>
</feature>
<reference evidence="5 6" key="1">
    <citation type="submission" date="2023-06" db="EMBL/GenBank/DDBJ databases">
        <title>Black Yeasts Isolated from many extreme environments.</title>
        <authorList>
            <person name="Coleine C."/>
            <person name="Stajich J.E."/>
            <person name="Selbmann L."/>
        </authorList>
    </citation>
    <scope>NUCLEOTIDE SEQUENCE [LARGE SCALE GENOMIC DNA]</scope>
    <source>
        <strain evidence="5 6">CCFEE 5887</strain>
    </source>
</reference>
<evidence type="ECO:0000256" key="1">
    <source>
        <dbReference type="ARBA" id="ARBA00006271"/>
    </source>
</evidence>
<proteinExistence type="inferred from homology"/>
<comment type="caution">
    <text evidence="5">The sequence shown here is derived from an EMBL/GenBank/DDBJ whole genome shotgun (WGS) entry which is preliminary data.</text>
</comment>
<keyword evidence="6" id="KW-1185">Reference proteome</keyword>